<evidence type="ECO:0000256" key="1">
    <source>
        <dbReference type="SAM" id="MobiDB-lite"/>
    </source>
</evidence>
<gene>
    <name evidence="2" type="ORF">FRACYDRAFT_247396</name>
</gene>
<evidence type="ECO:0000313" key="3">
    <source>
        <dbReference type="Proteomes" id="UP000095751"/>
    </source>
</evidence>
<name>A0A1E7EXU2_9STRA</name>
<accession>A0A1E7EXU2</accession>
<dbReference type="KEGG" id="fcy:FRACYDRAFT_247396"/>
<dbReference type="Proteomes" id="UP000095751">
    <property type="component" value="Unassembled WGS sequence"/>
</dbReference>
<feature type="region of interest" description="Disordered" evidence="1">
    <location>
        <begin position="366"/>
        <end position="432"/>
    </location>
</feature>
<dbReference type="EMBL" id="KV784372">
    <property type="protein sequence ID" value="OEU10363.1"/>
    <property type="molecule type" value="Genomic_DNA"/>
</dbReference>
<feature type="compositionally biased region" description="Acidic residues" evidence="1">
    <location>
        <begin position="166"/>
        <end position="177"/>
    </location>
</feature>
<sequence>MNDNKNNLPQTVISAMKNGRRQFRKDVTKLCALLKDAKTVAMKRHYHGQVTNDINRSKEGKLTNDCRHTYYLWDDKGYGKTKNWEAFLSGTEELKIYLEFKAEMALADNTNINLSNISNQGTENLSLLSNTMGSFKMLAERSDKAAKGDVSDREDTESNEYNNGDNDNDNDLEDDGNGNDGPISSGRSDFSFNNDHARVNVINRGVTQASIMHCLKHGIDYGQDDTNKYPDSTRISDGRICLCVTNRSWYNSSNGSTPVVILSGWKSDSTPLSYLPESFSTGDLPSPQDDKGRNFLVLGARTTVRYLKGLEGQLRWWKTACATKERELDTLRTTLFNINNNRNNERNGRHNYDGLNCTDERSLSPLFGSSSSYTNGRNGGYNTNGRNGGYNRDGHNGNSDRKRYREESSTSTPNPRSEKRTKHQFNSPHRRT</sequence>
<organism evidence="2 3">
    <name type="scientific">Fragilariopsis cylindrus CCMP1102</name>
    <dbReference type="NCBI Taxonomy" id="635003"/>
    <lineage>
        <taxon>Eukaryota</taxon>
        <taxon>Sar</taxon>
        <taxon>Stramenopiles</taxon>
        <taxon>Ochrophyta</taxon>
        <taxon>Bacillariophyta</taxon>
        <taxon>Bacillariophyceae</taxon>
        <taxon>Bacillariophycidae</taxon>
        <taxon>Bacillariales</taxon>
        <taxon>Bacillariaceae</taxon>
        <taxon>Fragilariopsis</taxon>
    </lineage>
</organism>
<feature type="compositionally biased region" description="Low complexity" evidence="1">
    <location>
        <begin position="366"/>
        <end position="385"/>
    </location>
</feature>
<keyword evidence="3" id="KW-1185">Reference proteome</keyword>
<proteinExistence type="predicted"/>
<protein>
    <submittedName>
        <fullName evidence="2">Uncharacterized protein</fullName>
    </submittedName>
</protein>
<feature type="compositionally biased region" description="Basic and acidic residues" evidence="1">
    <location>
        <begin position="143"/>
        <end position="153"/>
    </location>
</feature>
<reference evidence="2 3" key="1">
    <citation type="submission" date="2016-09" db="EMBL/GenBank/DDBJ databases">
        <title>Extensive genetic diversity and differential bi-allelic expression allows diatom success in the polar Southern Ocean.</title>
        <authorList>
            <consortium name="DOE Joint Genome Institute"/>
            <person name="Mock T."/>
            <person name="Otillar R.P."/>
            <person name="Strauss J."/>
            <person name="Dupont C."/>
            <person name="Frickenhaus S."/>
            <person name="Maumus F."/>
            <person name="Mcmullan M."/>
            <person name="Sanges R."/>
            <person name="Schmutz J."/>
            <person name="Toseland A."/>
            <person name="Valas R."/>
            <person name="Veluchamy A."/>
            <person name="Ward B.J."/>
            <person name="Allen A."/>
            <person name="Barry K."/>
            <person name="Falciatore A."/>
            <person name="Ferrante M."/>
            <person name="Fortunato A.E."/>
            <person name="Gloeckner G."/>
            <person name="Gruber A."/>
            <person name="Hipkin R."/>
            <person name="Janech M."/>
            <person name="Kroth P."/>
            <person name="Leese F."/>
            <person name="Lindquist E."/>
            <person name="Lyon B.R."/>
            <person name="Martin J."/>
            <person name="Mayer C."/>
            <person name="Parker M."/>
            <person name="Quesneville H."/>
            <person name="Raymond J."/>
            <person name="Uhlig C."/>
            <person name="Valentin K.U."/>
            <person name="Worden A.Z."/>
            <person name="Armbrust E.V."/>
            <person name="Bowler C."/>
            <person name="Green B."/>
            <person name="Moulton V."/>
            <person name="Van Oosterhout C."/>
            <person name="Grigoriev I."/>
        </authorList>
    </citation>
    <scope>NUCLEOTIDE SEQUENCE [LARGE SCALE GENOMIC DNA]</scope>
    <source>
        <strain evidence="2 3">CCMP1102</strain>
    </source>
</reference>
<dbReference type="InParanoid" id="A0A1E7EXU2"/>
<evidence type="ECO:0000313" key="2">
    <source>
        <dbReference type="EMBL" id="OEU10363.1"/>
    </source>
</evidence>
<feature type="region of interest" description="Disordered" evidence="1">
    <location>
        <begin position="143"/>
        <end position="190"/>
    </location>
</feature>
<feature type="compositionally biased region" description="Basic and acidic residues" evidence="1">
    <location>
        <begin position="392"/>
        <end position="408"/>
    </location>
</feature>
<dbReference type="AlphaFoldDB" id="A0A1E7EXU2"/>
<feature type="compositionally biased region" description="Basic residues" evidence="1">
    <location>
        <begin position="419"/>
        <end position="432"/>
    </location>
</feature>